<keyword evidence="1" id="KW-0175">Coiled coil</keyword>
<evidence type="ECO:0000313" key="2">
    <source>
        <dbReference type="EMBL" id="MBB5887723.1"/>
    </source>
</evidence>
<evidence type="ECO:0000313" key="3">
    <source>
        <dbReference type="Proteomes" id="UP000562464"/>
    </source>
</evidence>
<keyword evidence="3" id="KW-1185">Reference proteome</keyword>
<dbReference type="RefSeq" id="WP_183539164.1">
    <property type="nucleotide sequence ID" value="NZ_JACHHV010000007.1"/>
</dbReference>
<dbReference type="InterPro" id="IPR009785">
    <property type="entry name" value="Prophage_Lj928_Orf309"/>
</dbReference>
<name>A0A841C4I2_9LACT</name>
<dbReference type="AlphaFoldDB" id="A0A841C4I2"/>
<organism evidence="2 3">
    <name type="scientific">Lactovum miscens</name>
    <dbReference type="NCBI Taxonomy" id="190387"/>
    <lineage>
        <taxon>Bacteria</taxon>
        <taxon>Bacillati</taxon>
        <taxon>Bacillota</taxon>
        <taxon>Bacilli</taxon>
        <taxon>Lactobacillales</taxon>
        <taxon>Streptococcaceae</taxon>
        <taxon>Lactovum</taxon>
    </lineage>
</organism>
<proteinExistence type="predicted"/>
<dbReference type="Pfam" id="PF07083">
    <property type="entry name" value="DUF1351"/>
    <property type="match status" value="1"/>
</dbReference>
<reference evidence="2 3" key="1">
    <citation type="submission" date="2020-08" db="EMBL/GenBank/DDBJ databases">
        <title>Genomic Encyclopedia of Type Strains, Phase IV (KMG-IV): sequencing the most valuable type-strain genomes for metagenomic binning, comparative biology and taxonomic classification.</title>
        <authorList>
            <person name="Goeker M."/>
        </authorList>
    </citation>
    <scope>NUCLEOTIDE SEQUENCE [LARGE SCALE GENOMIC DNA]</scope>
    <source>
        <strain evidence="2 3">DSM 14925</strain>
    </source>
</reference>
<comment type="caution">
    <text evidence="2">The sequence shown here is derived from an EMBL/GenBank/DDBJ whole genome shotgun (WGS) entry which is preliminary data.</text>
</comment>
<gene>
    <name evidence="2" type="ORF">HNQ37_000597</name>
</gene>
<accession>A0A841C4I2</accession>
<feature type="coiled-coil region" evidence="1">
    <location>
        <begin position="208"/>
        <end position="250"/>
    </location>
</feature>
<evidence type="ECO:0000256" key="1">
    <source>
        <dbReference type="SAM" id="Coils"/>
    </source>
</evidence>
<protein>
    <recommendedName>
        <fullName evidence="4">DUF1351 domain-containing protein</fullName>
    </recommendedName>
</protein>
<sequence length="331" mass="38331">MQEIAVNYIAAKIDVVDRESFEKQINEIVKRYKGYQVSVESIKDDKATRATLNKLIKQISDRRIEIKNEFNIPLKDFESWVKKATDPLEKVVESINSGVKEVEENIRQLLTGIIRAQFEIATKDTQIDPRIFEINIPTLCKSSYFNSLNEPKQALLDEIKVLVDREKANMARLESDKNTITSFAFDNNLPDTPYLTMLDQGEELNFILEILQKDIKAEKAKKESEEKRAVEEAKRKAELLAEQEREYVTKQLESEMGMVPEESENDVKNAEFKEIVPENDPIVSKSIEKYHCTIDIIFDSIEEKNRWKEVMVANGFGDFHALKFEKVQVTE</sequence>
<dbReference type="EMBL" id="JACHHV010000007">
    <property type="protein sequence ID" value="MBB5887723.1"/>
    <property type="molecule type" value="Genomic_DNA"/>
</dbReference>
<dbReference type="Proteomes" id="UP000562464">
    <property type="component" value="Unassembled WGS sequence"/>
</dbReference>
<evidence type="ECO:0008006" key="4">
    <source>
        <dbReference type="Google" id="ProtNLM"/>
    </source>
</evidence>